<comment type="subcellular location">
    <subcellularLocation>
        <location evidence="1 6">Cell membrane</location>
        <topology evidence="1 6">Multi-pass membrane protein</topology>
    </subcellularLocation>
</comment>
<feature type="transmembrane region" description="Helical" evidence="6">
    <location>
        <begin position="12"/>
        <end position="31"/>
    </location>
</feature>
<organism evidence="8 9">
    <name type="scientific">Lacticaseibacillus manihotivorans DSM 13343 = JCM 12514</name>
    <dbReference type="NCBI Taxonomy" id="1423769"/>
    <lineage>
        <taxon>Bacteria</taxon>
        <taxon>Bacillati</taxon>
        <taxon>Bacillota</taxon>
        <taxon>Bacilli</taxon>
        <taxon>Lactobacillales</taxon>
        <taxon>Lactobacillaceae</taxon>
        <taxon>Lacticaseibacillus</taxon>
    </lineage>
</organism>
<feature type="transmembrane region" description="Helical" evidence="6">
    <location>
        <begin position="167"/>
        <end position="187"/>
    </location>
</feature>
<name>A0A0R1Q4Q3_9LACO</name>
<dbReference type="EMBL" id="AZEU01000292">
    <property type="protein sequence ID" value="KRL39606.1"/>
    <property type="molecule type" value="Genomic_DNA"/>
</dbReference>
<accession>A0A0R1Q4Q3</accession>
<dbReference type="PANTHER" id="PTHR12677">
    <property type="entry name" value="GOLGI APPARATUS MEMBRANE PROTEIN TVP38-RELATED"/>
    <property type="match status" value="1"/>
</dbReference>
<feature type="transmembrane region" description="Helical" evidence="6">
    <location>
        <begin position="137"/>
        <end position="155"/>
    </location>
</feature>
<evidence type="ECO:0000256" key="3">
    <source>
        <dbReference type="ARBA" id="ARBA00022692"/>
    </source>
</evidence>
<keyword evidence="2 6" id="KW-1003">Cell membrane</keyword>
<comment type="similarity">
    <text evidence="6">Belongs to the TVP38/TMEM64 family.</text>
</comment>
<dbReference type="RefSeq" id="WP_404820819.1">
    <property type="nucleotide sequence ID" value="NZ_AZEU01000292.1"/>
</dbReference>
<comment type="caution">
    <text evidence="8">The sequence shown here is derived from an EMBL/GenBank/DDBJ whole genome shotgun (WGS) entry which is preliminary data.</text>
</comment>
<dbReference type="AlphaFoldDB" id="A0A0R1Q4Q3"/>
<keyword evidence="4 6" id="KW-1133">Transmembrane helix</keyword>
<evidence type="ECO:0000313" key="8">
    <source>
        <dbReference type="EMBL" id="KRL39606.1"/>
    </source>
</evidence>
<feature type="transmembrane region" description="Helical" evidence="6">
    <location>
        <begin position="43"/>
        <end position="65"/>
    </location>
</feature>
<dbReference type="GO" id="GO:0005886">
    <property type="term" value="C:plasma membrane"/>
    <property type="evidence" value="ECO:0007669"/>
    <property type="project" value="UniProtKB-SubCell"/>
</dbReference>
<evidence type="ECO:0000256" key="2">
    <source>
        <dbReference type="ARBA" id="ARBA00022475"/>
    </source>
</evidence>
<dbReference type="InterPro" id="IPR015414">
    <property type="entry name" value="TMEM64"/>
</dbReference>
<evidence type="ECO:0000256" key="5">
    <source>
        <dbReference type="ARBA" id="ARBA00023136"/>
    </source>
</evidence>
<reference evidence="8 9" key="1">
    <citation type="journal article" date="2015" name="Genome Announc.">
        <title>Expanding the biotechnology potential of lactobacilli through comparative genomics of 213 strains and associated genera.</title>
        <authorList>
            <person name="Sun Z."/>
            <person name="Harris H.M."/>
            <person name="McCann A."/>
            <person name="Guo C."/>
            <person name="Argimon S."/>
            <person name="Zhang W."/>
            <person name="Yang X."/>
            <person name="Jeffery I.B."/>
            <person name="Cooney J.C."/>
            <person name="Kagawa T.F."/>
            <person name="Liu W."/>
            <person name="Song Y."/>
            <person name="Salvetti E."/>
            <person name="Wrobel A."/>
            <person name="Rasinkangas P."/>
            <person name="Parkhill J."/>
            <person name="Rea M.C."/>
            <person name="O'Sullivan O."/>
            <person name="Ritari J."/>
            <person name="Douillard F.P."/>
            <person name="Paul Ross R."/>
            <person name="Yang R."/>
            <person name="Briner A.E."/>
            <person name="Felis G.E."/>
            <person name="de Vos W.M."/>
            <person name="Barrangou R."/>
            <person name="Klaenhammer T.R."/>
            <person name="Caufield P.W."/>
            <person name="Cui Y."/>
            <person name="Zhang H."/>
            <person name="O'Toole P.W."/>
        </authorList>
    </citation>
    <scope>NUCLEOTIDE SEQUENCE [LARGE SCALE GENOMIC DNA]</scope>
    <source>
        <strain evidence="8 9">DSM 13343</strain>
    </source>
</reference>
<evidence type="ECO:0000256" key="1">
    <source>
        <dbReference type="ARBA" id="ARBA00004651"/>
    </source>
</evidence>
<evidence type="ECO:0000259" key="7">
    <source>
        <dbReference type="Pfam" id="PF09335"/>
    </source>
</evidence>
<sequence>MQTTTSRKLINLGTVAMLGVSIGLCAYWYHLGVFHDLNSMQGFLSGIGIVGPLVFIAIHIIQVVIPIIPGGISTAAGVLLFGPWAGFAYNYIGICIGSIINFWLARHYGVNFIHYVVSENTFEKYQHYTKDQTKFDWFFALAIIAPVAPDDVLCLMAGMTHMSFKKFFWIIILGKPITIAAYSWALVTGAHWLTQLL</sequence>
<feature type="domain" description="VTT" evidence="7">
    <location>
        <begin position="68"/>
        <end position="183"/>
    </location>
</feature>
<dbReference type="InterPro" id="IPR032816">
    <property type="entry name" value="VTT_dom"/>
</dbReference>
<dbReference type="PANTHER" id="PTHR12677:SF49">
    <property type="entry name" value="TVP38_TMEM64 FAMILY MEMBRANE PROTEIN"/>
    <property type="match status" value="1"/>
</dbReference>
<keyword evidence="5 6" id="KW-0472">Membrane</keyword>
<dbReference type="PATRIC" id="fig|1423769.4.peg.2707"/>
<dbReference type="Proteomes" id="UP000051790">
    <property type="component" value="Unassembled WGS sequence"/>
</dbReference>
<evidence type="ECO:0000256" key="4">
    <source>
        <dbReference type="ARBA" id="ARBA00022989"/>
    </source>
</evidence>
<evidence type="ECO:0000313" key="9">
    <source>
        <dbReference type="Proteomes" id="UP000051790"/>
    </source>
</evidence>
<proteinExistence type="inferred from homology"/>
<feature type="transmembrane region" description="Helical" evidence="6">
    <location>
        <begin position="77"/>
        <end position="104"/>
    </location>
</feature>
<keyword evidence="9" id="KW-1185">Reference proteome</keyword>
<evidence type="ECO:0000256" key="6">
    <source>
        <dbReference type="RuleBase" id="RU366058"/>
    </source>
</evidence>
<dbReference type="Pfam" id="PF09335">
    <property type="entry name" value="VTT_dom"/>
    <property type="match status" value="1"/>
</dbReference>
<protein>
    <recommendedName>
        <fullName evidence="6">TVP38/TMEM64 family membrane protein</fullName>
    </recommendedName>
</protein>
<keyword evidence="3 6" id="KW-0812">Transmembrane</keyword>
<gene>
    <name evidence="8" type="ORF">FD01_GL002508</name>
</gene>